<dbReference type="InterPro" id="IPR025714">
    <property type="entry name" value="Methyltranfer_dom"/>
</dbReference>
<accession>A0A5B8VBR9</accession>
<dbReference type="CDD" id="cd02440">
    <property type="entry name" value="AdoMet_MTases"/>
    <property type="match status" value="1"/>
</dbReference>
<reference evidence="2 3" key="1">
    <citation type="journal article" date="2016" name="Int. J. Syst. Evol. Microbiol.">
        <title>Panacibacter ginsenosidivorans gen. nov., sp. nov., with ginsenoside converting activity isolated from soil of a ginseng field.</title>
        <authorList>
            <person name="Siddiqi M.Z."/>
            <person name="Muhammad Shafi S."/>
            <person name="Choi K.D."/>
            <person name="Im W.T."/>
        </authorList>
    </citation>
    <scope>NUCLEOTIDE SEQUENCE [LARGE SCALE GENOMIC DNA]</scope>
    <source>
        <strain evidence="2 3">Gsoil1550</strain>
    </source>
</reference>
<gene>
    <name evidence="2" type="ORF">FRZ67_10590</name>
</gene>
<dbReference type="EMBL" id="CP042435">
    <property type="protein sequence ID" value="QEC67718.1"/>
    <property type="molecule type" value="Genomic_DNA"/>
</dbReference>
<keyword evidence="3" id="KW-1185">Reference proteome</keyword>
<dbReference type="KEGG" id="pgin:FRZ67_10590"/>
<name>A0A5B8VBR9_9BACT</name>
<dbReference type="SUPFAM" id="SSF53335">
    <property type="entry name" value="S-adenosyl-L-methionine-dependent methyltransferases"/>
    <property type="match status" value="1"/>
</dbReference>
<organism evidence="2 3">
    <name type="scientific">Panacibacter ginsenosidivorans</name>
    <dbReference type="NCBI Taxonomy" id="1813871"/>
    <lineage>
        <taxon>Bacteria</taxon>
        <taxon>Pseudomonadati</taxon>
        <taxon>Bacteroidota</taxon>
        <taxon>Chitinophagia</taxon>
        <taxon>Chitinophagales</taxon>
        <taxon>Chitinophagaceae</taxon>
        <taxon>Panacibacter</taxon>
    </lineage>
</organism>
<protein>
    <submittedName>
        <fullName evidence="2">Class I SAM-dependent methyltransferase</fullName>
    </submittedName>
</protein>
<feature type="domain" description="Methyltransferase" evidence="1">
    <location>
        <begin position="66"/>
        <end position="181"/>
    </location>
</feature>
<dbReference type="GO" id="GO:0008757">
    <property type="term" value="F:S-adenosylmethionine-dependent methyltransferase activity"/>
    <property type="evidence" value="ECO:0007669"/>
    <property type="project" value="InterPro"/>
</dbReference>
<evidence type="ECO:0000313" key="3">
    <source>
        <dbReference type="Proteomes" id="UP000321533"/>
    </source>
</evidence>
<dbReference type="RefSeq" id="WP_147189525.1">
    <property type="nucleotide sequence ID" value="NZ_CP042435.1"/>
</dbReference>
<dbReference type="OrthoDB" id="9770553at2"/>
<evidence type="ECO:0000313" key="2">
    <source>
        <dbReference type="EMBL" id="QEC67718.1"/>
    </source>
</evidence>
<dbReference type="Proteomes" id="UP000321533">
    <property type="component" value="Chromosome"/>
</dbReference>
<dbReference type="Gene3D" id="3.40.50.150">
    <property type="entry name" value="Vaccinia Virus protein VP39"/>
    <property type="match status" value="1"/>
</dbReference>
<dbReference type="AlphaFoldDB" id="A0A5B8VBR9"/>
<proteinExistence type="predicted"/>
<evidence type="ECO:0000259" key="1">
    <source>
        <dbReference type="Pfam" id="PF13847"/>
    </source>
</evidence>
<keyword evidence="2" id="KW-0808">Transferase</keyword>
<sequence>MTHLLNKPVSFVDDQVWTVLPDSFSAPYDGKARLYEWLVKRHWYNKLFWGTSPCDYRQFAARSIMHSKGNLLDIGCGGLIHTAAIYSKTKRNVFLLDNSTEMLKRGCSRVTNGRINNNLFFLQANAFDIPFSNNSFDSVVSFGTIHLFEDKAAFVNEALRVLKVGGDFHFSTMVTERPFSKKYLTALYKRKEVGTPFNADEIMALFKDKVNAVSYTLKGSMLFIKGVK</sequence>
<keyword evidence="2" id="KW-0489">Methyltransferase</keyword>
<dbReference type="InterPro" id="IPR029063">
    <property type="entry name" value="SAM-dependent_MTases_sf"/>
</dbReference>
<dbReference type="PANTHER" id="PTHR43591">
    <property type="entry name" value="METHYLTRANSFERASE"/>
    <property type="match status" value="1"/>
</dbReference>
<dbReference type="Pfam" id="PF13847">
    <property type="entry name" value="Methyltransf_31"/>
    <property type="match status" value="1"/>
</dbReference>
<dbReference type="GO" id="GO:0032259">
    <property type="term" value="P:methylation"/>
    <property type="evidence" value="ECO:0007669"/>
    <property type="project" value="UniProtKB-KW"/>
</dbReference>